<reference evidence="1 2" key="1">
    <citation type="submission" date="2024-06" db="EMBL/GenBank/DDBJ databases">
        <title>The Natural Products Discovery Center: Release of the First 8490 Sequenced Strains for Exploring Actinobacteria Biosynthetic Diversity.</title>
        <authorList>
            <person name="Kalkreuter E."/>
            <person name="Kautsar S.A."/>
            <person name="Yang D."/>
            <person name="Bader C.D."/>
            <person name="Teijaro C.N."/>
            <person name="Fluegel L."/>
            <person name="Davis C.M."/>
            <person name="Simpson J.R."/>
            <person name="Lauterbach L."/>
            <person name="Steele A.D."/>
            <person name="Gui C."/>
            <person name="Meng S."/>
            <person name="Li G."/>
            <person name="Viehrig K."/>
            <person name="Ye F."/>
            <person name="Su P."/>
            <person name="Kiefer A.F."/>
            <person name="Nichols A."/>
            <person name="Cepeda A.J."/>
            <person name="Yan W."/>
            <person name="Fan B."/>
            <person name="Jiang Y."/>
            <person name="Adhikari A."/>
            <person name="Zheng C.-J."/>
            <person name="Schuster L."/>
            <person name="Cowan T.M."/>
            <person name="Smanski M.J."/>
            <person name="Chevrette M.G."/>
            <person name="De Carvalho L.P.S."/>
            <person name="Shen B."/>
        </authorList>
    </citation>
    <scope>NUCLEOTIDE SEQUENCE [LARGE SCALE GENOMIC DNA]</scope>
    <source>
        <strain evidence="1 2">NPDC045705</strain>
    </source>
</reference>
<accession>A0ABV3D723</accession>
<dbReference type="InterPro" id="IPR036663">
    <property type="entry name" value="Fumarylacetoacetase_C_sf"/>
</dbReference>
<proteinExistence type="predicted"/>
<sequence>MTVLFECIHDQARHIGLGIPDADTPLRLHRLREEDDLAALLAGGADEEERAAALTALLADRPAVEVAAEARHLVRTRPPLLPAHIGDALVSGFMMTHNVKIDTDTQGQPSWFVKGLGDILRMPGEPLSVPADAVAVCEEAEVVLVYVGDAQGVPRYAGHTFGNDLTDIGRFKQHAGHLSYAKLCDAGIAPWLHLGPPPRAATGEVVIERAGGPAWKGSFTTGSDAIHYDVAAMMDRLFAHRSLHRPGRVHYVYIGADRSSFHSGFRTADGDRVTIDVTSHGVRFEHPLAWVGSAAGHGGQGWGR</sequence>
<dbReference type="SUPFAM" id="SSF56529">
    <property type="entry name" value="FAH"/>
    <property type="match status" value="1"/>
</dbReference>
<dbReference type="Gene3D" id="3.90.850.10">
    <property type="entry name" value="Fumarylacetoacetase-like, C-terminal domain"/>
    <property type="match status" value="1"/>
</dbReference>
<gene>
    <name evidence="1" type="ORF">AB0A76_34645</name>
</gene>
<dbReference type="Proteomes" id="UP001551210">
    <property type="component" value="Unassembled WGS sequence"/>
</dbReference>
<evidence type="ECO:0000313" key="2">
    <source>
        <dbReference type="Proteomes" id="UP001551210"/>
    </source>
</evidence>
<keyword evidence="2" id="KW-1185">Reference proteome</keyword>
<dbReference type="RefSeq" id="WP_359217016.1">
    <property type="nucleotide sequence ID" value="NZ_JBEZAM010000107.1"/>
</dbReference>
<comment type="caution">
    <text evidence="1">The sequence shown here is derived from an EMBL/GenBank/DDBJ whole genome shotgun (WGS) entry which is preliminary data.</text>
</comment>
<name>A0ABV3D723_STREX</name>
<evidence type="ECO:0000313" key="1">
    <source>
        <dbReference type="EMBL" id="MEU7298274.1"/>
    </source>
</evidence>
<dbReference type="EMBL" id="JBEZAM010000107">
    <property type="protein sequence ID" value="MEU7298274.1"/>
    <property type="molecule type" value="Genomic_DNA"/>
</dbReference>
<protein>
    <submittedName>
        <fullName evidence="1">FAH family protein</fullName>
    </submittedName>
</protein>
<organism evidence="1 2">
    <name type="scientific">Streptomyces exfoliatus</name>
    <name type="common">Streptomyces hydrogenans</name>
    <dbReference type="NCBI Taxonomy" id="1905"/>
    <lineage>
        <taxon>Bacteria</taxon>
        <taxon>Bacillati</taxon>
        <taxon>Actinomycetota</taxon>
        <taxon>Actinomycetes</taxon>
        <taxon>Kitasatosporales</taxon>
        <taxon>Streptomycetaceae</taxon>
        <taxon>Streptomyces</taxon>
    </lineage>
</organism>